<keyword evidence="2" id="KW-1185">Reference proteome</keyword>
<dbReference type="AlphaFoldDB" id="A0A8D5U7Y7"/>
<accession>A0A8D5U7Y7</accession>
<dbReference type="RefSeq" id="WP_221287027.1">
    <property type="nucleotide sequence ID" value="NZ_AP024597.1"/>
</dbReference>
<sequence>MGRGYFLDKDVLVDKDWDIYLVYSNVNPYGYVYAMLKYTYTGKGLWRGYERVLKYYGVKNMVRLNQEFSMEPCNGVTFPILKLSRVFKHLKPEEKVTELIRRSPKSMQEAIFLDVYTALGVTEVGVTGSLLVGINHSKSDLDVVVYGCKNALDVMSNFNGFEEDKEWVIETSRNYGLSIDHSRQLYDKRMRGLIKGVKFSILFVDPRPQRPCKDVCKRRGEITIKAELESGDCKALFYPSEVPLYNVNILSGETKLRPKILVSYEGIYSALLFSSRKIEAKGMLVECERPIIVVGDRDVPGYIRRVL</sequence>
<evidence type="ECO:0000313" key="1">
    <source>
        <dbReference type="EMBL" id="BCU70419.1"/>
    </source>
</evidence>
<reference evidence="1 2" key="1">
    <citation type="submission" date="2021-04" db="EMBL/GenBank/DDBJ databases">
        <title>Complete genome sequence of Stygiolobus sp. KN-1.</title>
        <authorList>
            <person name="Nakamura K."/>
            <person name="Sakai H."/>
            <person name="Kurosawa N."/>
        </authorList>
    </citation>
    <scope>NUCLEOTIDE SEQUENCE [LARGE SCALE GENOMIC DNA]</scope>
    <source>
        <strain evidence="1 2">KN-1</strain>
    </source>
</reference>
<name>A0A8D5U7Y7_9CREN</name>
<dbReference type="GeneID" id="66163437"/>
<dbReference type="KEGG" id="csty:KN1_17160"/>
<organism evidence="1 2">
    <name type="scientific">Stygiolobus caldivivus</name>
    <dbReference type="NCBI Taxonomy" id="2824673"/>
    <lineage>
        <taxon>Archaea</taxon>
        <taxon>Thermoproteota</taxon>
        <taxon>Thermoprotei</taxon>
        <taxon>Sulfolobales</taxon>
        <taxon>Sulfolobaceae</taxon>
        <taxon>Stygiolobus</taxon>
    </lineage>
</organism>
<dbReference type="EMBL" id="AP024597">
    <property type="protein sequence ID" value="BCU70419.1"/>
    <property type="molecule type" value="Genomic_DNA"/>
</dbReference>
<gene>
    <name evidence="1" type="ORF">KN1_17160</name>
</gene>
<dbReference type="Proteomes" id="UP000825123">
    <property type="component" value="Chromosome"/>
</dbReference>
<protein>
    <submittedName>
        <fullName evidence="1">Nucleotidyltransferase</fullName>
    </submittedName>
</protein>
<evidence type="ECO:0000313" key="2">
    <source>
        <dbReference type="Proteomes" id="UP000825123"/>
    </source>
</evidence>
<proteinExistence type="predicted"/>